<proteinExistence type="predicted"/>
<dbReference type="SUPFAM" id="SSF51338">
    <property type="entry name" value="Composite domain of metallo-dependent hydrolases"/>
    <property type="match status" value="1"/>
</dbReference>
<dbReference type="InterPro" id="IPR006680">
    <property type="entry name" value="Amidohydro-rel"/>
</dbReference>
<protein>
    <submittedName>
        <fullName evidence="6">Cytosine/adenosine deaminase-related metal-dependent hydrolase</fullName>
    </submittedName>
</protein>
<dbReference type="Pfam" id="PF01979">
    <property type="entry name" value="Amidohydro_1"/>
    <property type="match status" value="1"/>
</dbReference>
<evidence type="ECO:0000256" key="3">
    <source>
        <dbReference type="ARBA" id="ARBA00022833"/>
    </source>
</evidence>
<dbReference type="GO" id="GO:0046872">
    <property type="term" value="F:metal ion binding"/>
    <property type="evidence" value="ECO:0007669"/>
    <property type="project" value="UniProtKB-KW"/>
</dbReference>
<dbReference type="GO" id="GO:0016810">
    <property type="term" value="F:hydrolase activity, acting on carbon-nitrogen (but not peptide) bonds"/>
    <property type="evidence" value="ECO:0007669"/>
    <property type="project" value="InterPro"/>
</dbReference>
<dbReference type="AlphaFoldDB" id="A0A4R8M5A6"/>
<evidence type="ECO:0000259" key="4">
    <source>
        <dbReference type="Pfam" id="PF01979"/>
    </source>
</evidence>
<dbReference type="Gene3D" id="3.20.20.140">
    <property type="entry name" value="Metal-dependent hydrolases"/>
    <property type="match status" value="1"/>
</dbReference>
<comment type="caution">
    <text evidence="6">The sequence shown here is derived from an EMBL/GenBank/DDBJ whole genome shotgun (WGS) entry which is preliminary data.</text>
</comment>
<name>A0A4R8M5A6_9BACT</name>
<dbReference type="PANTHER" id="PTHR43794:SF11">
    <property type="entry name" value="AMIDOHYDROLASE-RELATED DOMAIN-CONTAINING PROTEIN"/>
    <property type="match status" value="1"/>
</dbReference>
<dbReference type="RefSeq" id="WP_133957506.1">
    <property type="nucleotide sequence ID" value="NZ_SORI01000008.1"/>
</dbReference>
<accession>A0A4R8M5A6</accession>
<keyword evidence="3" id="KW-0862">Zinc</keyword>
<keyword evidence="2 6" id="KW-0378">Hydrolase</keyword>
<organism evidence="6 7">
    <name type="scientific">Aminivibrio pyruvatiphilus</name>
    <dbReference type="NCBI Taxonomy" id="1005740"/>
    <lineage>
        <taxon>Bacteria</taxon>
        <taxon>Thermotogati</taxon>
        <taxon>Synergistota</taxon>
        <taxon>Synergistia</taxon>
        <taxon>Synergistales</taxon>
        <taxon>Aminobacteriaceae</taxon>
        <taxon>Aminivibrio</taxon>
    </lineage>
</organism>
<evidence type="ECO:0000313" key="6">
    <source>
        <dbReference type="EMBL" id="TDY60480.1"/>
    </source>
</evidence>
<evidence type="ECO:0000313" key="7">
    <source>
        <dbReference type="Proteomes" id="UP000295066"/>
    </source>
</evidence>
<sequence length="437" mass="47694">MTGNCMDCGEYVLGRGVVADGAGLFLEDGALLVSGGRIVEIGPWETVRRDDIPFFDVEGRLILPGLVNFHHHLYSFFAPGISPAGPTETFPEILENLWWRLDRMIDEESLYYSVLMGALDSLSFGVTSIFDHHASMNLDRGSLDVAAEAVSHAGIRAVLCLETSDRQGKEAMKRQVAENIAFWEKHRSDPFLGGMFGLHANLTLSEETLGFIAAEKAAEMPVHVHCGEAPEDLAFCREQGYAGPVDRLNAFGLLDGDSFMIHCVHLSEKDYSLLGEINPVVVLNPESNANNRVGTPDRDRLPGHLLGTDGMSGDMVAALRSYLLLGAGGGEPYSRMADMMFRLPEKVLQRHLPVRTGFRPGAAADIAVLDYIPLSPVSEVNLLGHLLFGAKGGKAHLTAVNGKILWRKGAFPGHDMDSLRFRAKRAASALSLRFRNL</sequence>
<evidence type="ECO:0000256" key="1">
    <source>
        <dbReference type="ARBA" id="ARBA00022723"/>
    </source>
</evidence>
<dbReference type="EMBL" id="SORI01000008">
    <property type="protein sequence ID" value="TDY60480.1"/>
    <property type="molecule type" value="Genomic_DNA"/>
</dbReference>
<dbReference type="InterPro" id="IPR011059">
    <property type="entry name" value="Metal-dep_hydrolase_composite"/>
</dbReference>
<dbReference type="PANTHER" id="PTHR43794">
    <property type="entry name" value="AMINOHYDROLASE SSNA-RELATED"/>
    <property type="match status" value="1"/>
</dbReference>
<feature type="domain" description="Aminodeoxyfutalosine deaminase/Imidazolonepropionase-like composite" evidence="5">
    <location>
        <begin position="29"/>
        <end position="49"/>
    </location>
</feature>
<evidence type="ECO:0000259" key="5">
    <source>
        <dbReference type="Pfam" id="PF22039"/>
    </source>
</evidence>
<dbReference type="OrthoDB" id="9807210at2"/>
<dbReference type="InterPro" id="IPR032466">
    <property type="entry name" value="Metal_Hydrolase"/>
</dbReference>
<keyword evidence="1" id="KW-0479">Metal-binding</keyword>
<gene>
    <name evidence="6" type="ORF">C8D99_10820</name>
</gene>
<dbReference type="SUPFAM" id="SSF51556">
    <property type="entry name" value="Metallo-dependent hydrolases"/>
    <property type="match status" value="1"/>
</dbReference>
<dbReference type="Gene3D" id="2.30.40.10">
    <property type="entry name" value="Urease, subunit C, domain 1"/>
    <property type="match status" value="1"/>
</dbReference>
<evidence type="ECO:0000256" key="2">
    <source>
        <dbReference type="ARBA" id="ARBA00022801"/>
    </source>
</evidence>
<dbReference type="InterPro" id="IPR054418">
    <property type="entry name" value="MQNX/HUTI_composite_N"/>
</dbReference>
<dbReference type="Pfam" id="PF22039">
    <property type="entry name" value="HUTI_composite_bact"/>
    <property type="match status" value="1"/>
</dbReference>
<reference evidence="6 7" key="1">
    <citation type="submission" date="2019-03" db="EMBL/GenBank/DDBJ databases">
        <title>Genomic Encyclopedia of Type Strains, Phase IV (KMG-IV): sequencing the most valuable type-strain genomes for metagenomic binning, comparative biology and taxonomic classification.</title>
        <authorList>
            <person name="Goeker M."/>
        </authorList>
    </citation>
    <scope>NUCLEOTIDE SEQUENCE [LARGE SCALE GENOMIC DNA]</scope>
    <source>
        <strain evidence="6 7">DSM 25964</strain>
    </source>
</reference>
<dbReference type="InterPro" id="IPR050287">
    <property type="entry name" value="MTA/SAH_deaminase"/>
</dbReference>
<feature type="domain" description="Amidohydrolase-related" evidence="4">
    <location>
        <begin position="62"/>
        <end position="404"/>
    </location>
</feature>
<dbReference type="Proteomes" id="UP000295066">
    <property type="component" value="Unassembled WGS sequence"/>
</dbReference>
<keyword evidence="7" id="KW-1185">Reference proteome</keyword>